<reference evidence="1 2" key="1">
    <citation type="journal article" date="2010" name="J. Bacteriol.">
        <title>Genome sequence of the oligotrophic marine Gammaproteobacterium HTCC2143, isolated from the Oregon Coast.</title>
        <authorList>
            <person name="Oh H.M."/>
            <person name="Kang I."/>
            <person name="Ferriera S."/>
            <person name="Giovannoni S.J."/>
            <person name="Cho J.C."/>
        </authorList>
    </citation>
    <scope>NUCLEOTIDE SEQUENCE [LARGE SCALE GENOMIC DNA]</scope>
    <source>
        <strain evidence="1 2">HTCC2143</strain>
    </source>
</reference>
<dbReference type="EMBL" id="AAVT01000001">
    <property type="protein sequence ID" value="EAW32969.1"/>
    <property type="molecule type" value="Genomic_DNA"/>
</dbReference>
<gene>
    <name evidence="1" type="ORF">GP2143_16976</name>
</gene>
<organism evidence="1 2">
    <name type="scientific">marine gamma proteobacterium HTCC2143</name>
    <dbReference type="NCBI Taxonomy" id="247633"/>
    <lineage>
        <taxon>Bacteria</taxon>
        <taxon>Pseudomonadati</taxon>
        <taxon>Pseudomonadota</taxon>
        <taxon>Gammaproteobacteria</taxon>
        <taxon>Cellvibrionales</taxon>
        <taxon>Spongiibacteraceae</taxon>
        <taxon>BD1-7 clade</taxon>
    </lineage>
</organism>
<dbReference type="Proteomes" id="UP000004931">
    <property type="component" value="Unassembled WGS sequence"/>
</dbReference>
<comment type="caution">
    <text evidence="1">The sequence shown here is derived from an EMBL/GenBank/DDBJ whole genome shotgun (WGS) entry which is preliminary data.</text>
</comment>
<proteinExistence type="predicted"/>
<protein>
    <submittedName>
        <fullName evidence="1">Uncharacterized protein</fullName>
    </submittedName>
</protein>
<keyword evidence="2" id="KW-1185">Reference proteome</keyword>
<evidence type="ECO:0000313" key="2">
    <source>
        <dbReference type="Proteomes" id="UP000004931"/>
    </source>
</evidence>
<accession>A0YA15</accession>
<sequence>MYLIFDPEIKSALEQGLESAD</sequence>
<dbReference type="AlphaFoldDB" id="A0YA15"/>
<name>A0YA15_9GAMM</name>
<evidence type="ECO:0000313" key="1">
    <source>
        <dbReference type="EMBL" id="EAW32969.1"/>
    </source>
</evidence>